<organism evidence="2 3">
    <name type="scientific">Colletotrichum tofieldiae</name>
    <dbReference type="NCBI Taxonomy" id="708197"/>
    <lineage>
        <taxon>Eukaryota</taxon>
        <taxon>Fungi</taxon>
        <taxon>Dikarya</taxon>
        <taxon>Ascomycota</taxon>
        <taxon>Pezizomycotina</taxon>
        <taxon>Sordariomycetes</taxon>
        <taxon>Hypocreomycetidae</taxon>
        <taxon>Glomerellales</taxon>
        <taxon>Glomerellaceae</taxon>
        <taxon>Colletotrichum</taxon>
        <taxon>Colletotrichum spaethianum species complex</taxon>
    </lineage>
</organism>
<evidence type="ECO:0000256" key="1">
    <source>
        <dbReference type="SAM" id="MobiDB-lite"/>
    </source>
</evidence>
<comment type="caution">
    <text evidence="2">The sequence shown here is derived from an EMBL/GenBank/DDBJ whole genome shotgun (WGS) entry which is preliminary data.</text>
</comment>
<dbReference type="EMBL" id="LFIV01000068">
    <property type="protein sequence ID" value="KZL71682.1"/>
    <property type="molecule type" value="Genomic_DNA"/>
</dbReference>
<dbReference type="Proteomes" id="UP000076552">
    <property type="component" value="Unassembled WGS sequence"/>
</dbReference>
<accession>A0A166T7K6</accession>
<feature type="region of interest" description="Disordered" evidence="1">
    <location>
        <begin position="59"/>
        <end position="122"/>
    </location>
</feature>
<name>A0A166T7K6_9PEZI</name>
<feature type="compositionally biased region" description="Low complexity" evidence="1">
    <location>
        <begin position="59"/>
        <end position="87"/>
    </location>
</feature>
<feature type="compositionally biased region" description="Polar residues" evidence="1">
    <location>
        <begin position="107"/>
        <end position="122"/>
    </location>
</feature>
<proteinExistence type="predicted"/>
<evidence type="ECO:0000313" key="3">
    <source>
        <dbReference type="Proteomes" id="UP000076552"/>
    </source>
</evidence>
<protein>
    <submittedName>
        <fullName evidence="2">Uncharacterized protein</fullName>
    </submittedName>
</protein>
<keyword evidence="3" id="KW-1185">Reference proteome</keyword>
<gene>
    <name evidence="2" type="ORF">CT0861_07344</name>
</gene>
<evidence type="ECO:0000313" key="2">
    <source>
        <dbReference type="EMBL" id="KZL71682.1"/>
    </source>
</evidence>
<reference evidence="2 3" key="1">
    <citation type="submission" date="2015-06" db="EMBL/GenBank/DDBJ databases">
        <title>Survival trade-offs in plant roots during colonization by closely related pathogenic and mutualistic fungi.</title>
        <authorList>
            <person name="Hacquard S."/>
            <person name="Kracher B."/>
            <person name="Hiruma K."/>
            <person name="Weinman A."/>
            <person name="Muench P."/>
            <person name="Garrido Oter R."/>
            <person name="Ver Loren van Themaat E."/>
            <person name="Dallerey J.-F."/>
            <person name="Damm U."/>
            <person name="Henrissat B."/>
            <person name="Lespinet O."/>
            <person name="Thon M."/>
            <person name="Kemen E."/>
            <person name="McHardy A.C."/>
            <person name="Schulze-Lefert P."/>
            <person name="O'Connell R.J."/>
        </authorList>
    </citation>
    <scope>NUCLEOTIDE SEQUENCE [LARGE SCALE GENOMIC DNA]</scope>
    <source>
        <strain evidence="2 3">0861</strain>
    </source>
</reference>
<sequence length="164" mass="16847">MATLLDKMILDALKGVAKSSGKSIDEVLQAVQKITQNNLVKTEPTAADKTFAHAKPADAAANASNATAAKASASKPAAAKTAATNNKRPVPKGKGLAAKRTAPKVKTSASGSDTASNASADEGNANQFTCEFSGCSRVFLHRSSRIRVSVPTKVLVPSVKLSDI</sequence>
<dbReference type="AlphaFoldDB" id="A0A166T7K6"/>